<dbReference type="EnsemblProtists" id="PYU1_T002116">
    <property type="protein sequence ID" value="PYU1_T002116"/>
    <property type="gene ID" value="PYU1_G002114"/>
</dbReference>
<protein>
    <submittedName>
        <fullName evidence="2">Uncharacterized protein</fullName>
    </submittedName>
</protein>
<proteinExistence type="predicted"/>
<dbReference type="eggNOG" id="ENOG502SIRM">
    <property type="taxonomic scope" value="Eukaryota"/>
</dbReference>
<dbReference type="InParanoid" id="K3WAX5"/>
<feature type="compositionally biased region" description="Polar residues" evidence="1">
    <location>
        <begin position="54"/>
        <end position="65"/>
    </location>
</feature>
<dbReference type="HOGENOM" id="CLU_892773_0_0_1"/>
<feature type="compositionally biased region" description="Basic residues" evidence="1">
    <location>
        <begin position="94"/>
        <end position="106"/>
    </location>
</feature>
<reference evidence="3" key="2">
    <citation type="submission" date="2010-04" db="EMBL/GenBank/DDBJ databases">
        <authorList>
            <person name="Buell R."/>
            <person name="Hamilton J."/>
            <person name="Hostetler J."/>
        </authorList>
    </citation>
    <scope>NUCLEOTIDE SEQUENCE [LARGE SCALE GENOMIC DNA]</scope>
    <source>
        <strain evidence="3">DAOM:BR144</strain>
    </source>
</reference>
<dbReference type="EMBL" id="GL376634">
    <property type="status" value="NOT_ANNOTATED_CDS"/>
    <property type="molecule type" value="Genomic_DNA"/>
</dbReference>
<keyword evidence="3" id="KW-1185">Reference proteome</keyword>
<reference evidence="2" key="3">
    <citation type="submission" date="2015-02" db="UniProtKB">
        <authorList>
            <consortium name="EnsemblProtists"/>
        </authorList>
    </citation>
    <scope>IDENTIFICATION</scope>
    <source>
        <strain evidence="2">DAOM BR144</strain>
    </source>
</reference>
<dbReference type="Proteomes" id="UP000019132">
    <property type="component" value="Unassembled WGS sequence"/>
</dbReference>
<evidence type="ECO:0000256" key="1">
    <source>
        <dbReference type="SAM" id="MobiDB-lite"/>
    </source>
</evidence>
<evidence type="ECO:0000313" key="3">
    <source>
        <dbReference type="Proteomes" id="UP000019132"/>
    </source>
</evidence>
<dbReference type="VEuPathDB" id="FungiDB:PYU1_G002114"/>
<evidence type="ECO:0000313" key="2">
    <source>
        <dbReference type="EnsemblProtists" id="PYU1_T002116"/>
    </source>
</evidence>
<dbReference type="AlphaFoldDB" id="K3WAX5"/>
<feature type="region of interest" description="Disordered" evidence="1">
    <location>
        <begin position="83"/>
        <end position="126"/>
    </location>
</feature>
<feature type="region of interest" description="Disordered" evidence="1">
    <location>
        <begin position="17"/>
        <end position="67"/>
    </location>
</feature>
<accession>K3WAX5</accession>
<reference evidence="3" key="1">
    <citation type="journal article" date="2010" name="Genome Biol.">
        <title>Genome sequence of the necrotrophic plant pathogen Pythium ultimum reveals original pathogenicity mechanisms and effector repertoire.</title>
        <authorList>
            <person name="Levesque C.A."/>
            <person name="Brouwer H."/>
            <person name="Cano L."/>
            <person name="Hamilton J.P."/>
            <person name="Holt C."/>
            <person name="Huitema E."/>
            <person name="Raffaele S."/>
            <person name="Robideau G.P."/>
            <person name="Thines M."/>
            <person name="Win J."/>
            <person name="Zerillo M.M."/>
            <person name="Beakes G.W."/>
            <person name="Boore J.L."/>
            <person name="Busam D."/>
            <person name="Dumas B."/>
            <person name="Ferriera S."/>
            <person name="Fuerstenberg S.I."/>
            <person name="Gachon C.M."/>
            <person name="Gaulin E."/>
            <person name="Govers F."/>
            <person name="Grenville-Briggs L."/>
            <person name="Horner N."/>
            <person name="Hostetler J."/>
            <person name="Jiang R.H."/>
            <person name="Johnson J."/>
            <person name="Krajaejun T."/>
            <person name="Lin H."/>
            <person name="Meijer H.J."/>
            <person name="Moore B."/>
            <person name="Morris P."/>
            <person name="Phuntmart V."/>
            <person name="Puiu D."/>
            <person name="Shetty J."/>
            <person name="Stajich J.E."/>
            <person name="Tripathy S."/>
            <person name="Wawra S."/>
            <person name="van West P."/>
            <person name="Whitty B.R."/>
            <person name="Coutinho P.M."/>
            <person name="Henrissat B."/>
            <person name="Martin F."/>
            <person name="Thomas P.D."/>
            <person name="Tyler B.M."/>
            <person name="De Vries R.P."/>
            <person name="Kamoun S."/>
            <person name="Yandell M."/>
            <person name="Tisserat N."/>
            <person name="Buell C.R."/>
        </authorList>
    </citation>
    <scope>NUCLEOTIDE SEQUENCE</scope>
    <source>
        <strain evidence="3">DAOM:BR144</strain>
    </source>
</reference>
<sequence>MISFNTFTGELHGAATCDNVDDDTSTEMNVGAKELGDDDGALAFSENSSEDASSDVSTDAQSVDSASDRYDLFHERCEAKKNRCENSAAQANKPPRRKSTHSKRGKPAGGELSQFEAGRPPPIIVKPVEDEAQGPQQQGGRVLQLFHLLTFKNQAGDAKSALIQKLIAVTNVKELVMSKATQDQIASAANDAITDEILATVDLEDKRRQSISSQLVSNDMNTELSEEARVLALNQGTHNAIVTTGHYSPYRVLELVDVLDSTTGGMVKLILTNVRQRAPFSQRSGKNKAIEFCSFCSAYSDHTAAQHRSASE</sequence>
<organism evidence="2 3">
    <name type="scientific">Globisporangium ultimum (strain ATCC 200006 / CBS 805.95 / DAOM BR144)</name>
    <name type="common">Pythium ultimum</name>
    <dbReference type="NCBI Taxonomy" id="431595"/>
    <lineage>
        <taxon>Eukaryota</taxon>
        <taxon>Sar</taxon>
        <taxon>Stramenopiles</taxon>
        <taxon>Oomycota</taxon>
        <taxon>Peronosporomycetes</taxon>
        <taxon>Pythiales</taxon>
        <taxon>Pythiaceae</taxon>
        <taxon>Globisporangium</taxon>
    </lineage>
</organism>
<name>K3WAX5_GLOUD</name>